<dbReference type="HOGENOM" id="CLU_1496636_0_0_1"/>
<organism evidence="2 3">
    <name type="scientific">Neurospora crassa (strain ATCC 24698 / 74-OR23-1A / CBS 708.71 / DSM 1257 / FGSC 987)</name>
    <dbReference type="NCBI Taxonomy" id="367110"/>
    <lineage>
        <taxon>Eukaryota</taxon>
        <taxon>Fungi</taxon>
        <taxon>Dikarya</taxon>
        <taxon>Ascomycota</taxon>
        <taxon>Pezizomycotina</taxon>
        <taxon>Sordariomycetes</taxon>
        <taxon>Sordariomycetidae</taxon>
        <taxon>Sordariales</taxon>
        <taxon>Sordariaceae</taxon>
        <taxon>Neurospora</taxon>
    </lineage>
</organism>
<evidence type="ECO:0000313" key="3">
    <source>
        <dbReference type="Proteomes" id="UP000001805"/>
    </source>
</evidence>
<sequence>MVPQERNVVRKGLADLNCFTHLSTPGLLRVLSSPTCTYIYLMGHRFFLVAAVPAASNEPRQPHLRLKYDIQEIVLALQAAAGISTINVTRTIQDVIQYAERVSTPDPAPNSPSTSSLSRTRRVKVNKFRTKRARGTQEPINQGQMGAFARYRPDLLKGHWNGCHHPKREWCKKTSCPGSE</sequence>
<name>Q1K684_NEUCR</name>
<dbReference type="GeneID" id="3874848"/>
<dbReference type="VEuPathDB" id="FungiDB:NCU07780"/>
<accession>Q1K684</accession>
<dbReference type="InParanoid" id="Q1K684"/>
<keyword evidence="3" id="KW-1185">Reference proteome</keyword>
<dbReference type="AlphaFoldDB" id="Q1K684"/>
<gene>
    <name evidence="2" type="ORF">NCU07780</name>
</gene>
<evidence type="ECO:0000313" key="2">
    <source>
        <dbReference type="EMBL" id="EAA29465.1"/>
    </source>
</evidence>
<dbReference type="KEGG" id="ncr:NCU07780"/>
<dbReference type="EMBL" id="CM002240">
    <property type="protein sequence ID" value="EAA29465.1"/>
    <property type="molecule type" value="Genomic_DNA"/>
</dbReference>
<dbReference type="OrthoDB" id="10589119at2759"/>
<proteinExistence type="predicted"/>
<dbReference type="RefSeq" id="XP_958701.1">
    <property type="nucleotide sequence ID" value="XM_953608.1"/>
</dbReference>
<dbReference type="Proteomes" id="UP000001805">
    <property type="component" value="Chromosome 2, Linkage Group V"/>
</dbReference>
<reference evidence="2 3" key="1">
    <citation type="journal article" date="2003" name="Nature">
        <title>The genome sequence of the filamentous fungus Neurospora crassa.</title>
        <authorList>
            <person name="Galagan J.E."/>
            <person name="Calvo S.E."/>
            <person name="Borkovich K.A."/>
            <person name="Selker E.U."/>
            <person name="Read N.D."/>
            <person name="Jaffe D."/>
            <person name="FitzHugh W."/>
            <person name="Ma L.J."/>
            <person name="Smirnov S."/>
            <person name="Purcell S."/>
            <person name="Rehman B."/>
            <person name="Elkins T."/>
            <person name="Engels R."/>
            <person name="Wang S."/>
            <person name="Nielsen C.B."/>
            <person name="Butler J."/>
            <person name="Endrizzi M."/>
            <person name="Qui D."/>
            <person name="Ianakiev P."/>
            <person name="Bell-Pedersen D."/>
            <person name="Nelson M.A."/>
            <person name="Werner-Washburne M."/>
            <person name="Selitrennikoff C.P."/>
            <person name="Kinsey J.A."/>
            <person name="Braun E.L."/>
            <person name="Zelter A."/>
            <person name="Schulte U."/>
            <person name="Kothe G.O."/>
            <person name="Jedd G."/>
            <person name="Mewes W."/>
            <person name="Staben C."/>
            <person name="Marcotte E."/>
            <person name="Greenberg D."/>
            <person name="Roy A."/>
            <person name="Foley K."/>
            <person name="Naylor J."/>
            <person name="Stange-Thomann N."/>
            <person name="Barrett R."/>
            <person name="Gnerre S."/>
            <person name="Kamal M."/>
            <person name="Kamvysselis M."/>
            <person name="Mauceli E."/>
            <person name="Bielke C."/>
            <person name="Rudd S."/>
            <person name="Frishman D."/>
            <person name="Krystofova S."/>
            <person name="Rasmussen C."/>
            <person name="Metzenberg R.L."/>
            <person name="Perkins D.D."/>
            <person name="Kroken S."/>
            <person name="Cogoni C."/>
            <person name="Macino G."/>
            <person name="Catcheside D."/>
            <person name="Li W."/>
            <person name="Pratt R.J."/>
            <person name="Osmani S.A."/>
            <person name="DeSouza C.P."/>
            <person name="Glass L."/>
            <person name="Orbach M.J."/>
            <person name="Berglund J.A."/>
            <person name="Voelker R."/>
            <person name="Yarden O."/>
            <person name="Plamann M."/>
            <person name="Seiler S."/>
            <person name="Dunlap J."/>
            <person name="Radford A."/>
            <person name="Aramayo R."/>
            <person name="Natvig D.O."/>
            <person name="Alex L.A."/>
            <person name="Mannhaupt G."/>
            <person name="Ebbole D.J."/>
            <person name="Freitag M."/>
            <person name="Paulsen I."/>
            <person name="Sachs M.S."/>
            <person name="Lander E.S."/>
            <person name="Nusbaum C."/>
            <person name="Birren B."/>
        </authorList>
    </citation>
    <scope>NUCLEOTIDE SEQUENCE [LARGE SCALE GENOMIC DNA]</scope>
    <source>
        <strain evidence="3">ATCC 24698 / 74-OR23-1A / CBS 708.71 / DSM 1257 / FGSC 987</strain>
    </source>
</reference>
<protein>
    <submittedName>
        <fullName evidence="2">Uncharacterized protein</fullName>
    </submittedName>
</protein>
<evidence type="ECO:0000256" key="1">
    <source>
        <dbReference type="SAM" id="MobiDB-lite"/>
    </source>
</evidence>
<feature type="region of interest" description="Disordered" evidence="1">
    <location>
        <begin position="102"/>
        <end position="125"/>
    </location>
</feature>
<dbReference type="PaxDb" id="5141-EFNCRP00000007950"/>